<protein>
    <submittedName>
        <fullName evidence="2">Toxin 1, PIN domain</fullName>
    </submittedName>
</protein>
<proteinExistence type="predicted"/>
<evidence type="ECO:0000313" key="2">
    <source>
        <dbReference type="EMBL" id="ANS79458.1"/>
    </source>
</evidence>
<dbReference type="PANTHER" id="PTHR35901:SF1">
    <property type="entry name" value="EXONUCLEASE VAPC9"/>
    <property type="match status" value="1"/>
</dbReference>
<dbReference type="Gene3D" id="3.40.50.1010">
    <property type="entry name" value="5'-nuclease"/>
    <property type="match status" value="1"/>
</dbReference>
<name>A0A1B1NDD6_9MICO</name>
<gene>
    <name evidence="2" type="ORF">SGUI_2062</name>
</gene>
<reference evidence="2 3" key="1">
    <citation type="submission" date="2016-03" db="EMBL/GenBank/DDBJ databases">
        <title>Shallow-sea hydrothermal system.</title>
        <authorList>
            <person name="Tang K."/>
        </authorList>
    </citation>
    <scope>NUCLEOTIDE SEQUENCE [LARGE SCALE GENOMIC DNA]</scope>
    <source>
        <strain evidence="2 3">JLT9</strain>
    </source>
</reference>
<evidence type="ECO:0000313" key="3">
    <source>
        <dbReference type="Proteomes" id="UP000092482"/>
    </source>
</evidence>
<dbReference type="InterPro" id="IPR044153">
    <property type="entry name" value="PIN_Pae0151-like"/>
</dbReference>
<dbReference type="CDD" id="cd09873">
    <property type="entry name" value="PIN_Pae0151-like"/>
    <property type="match status" value="1"/>
</dbReference>
<organism evidence="2 3">
    <name type="scientific">Serinicoccus hydrothermalis</name>
    <dbReference type="NCBI Taxonomy" id="1758689"/>
    <lineage>
        <taxon>Bacteria</taxon>
        <taxon>Bacillati</taxon>
        <taxon>Actinomycetota</taxon>
        <taxon>Actinomycetes</taxon>
        <taxon>Micrococcales</taxon>
        <taxon>Ornithinimicrobiaceae</taxon>
        <taxon>Serinicoccus</taxon>
    </lineage>
</organism>
<dbReference type="InterPro" id="IPR029060">
    <property type="entry name" value="PIN-like_dom_sf"/>
</dbReference>
<evidence type="ECO:0000256" key="1">
    <source>
        <dbReference type="ARBA" id="ARBA00022842"/>
    </source>
</evidence>
<dbReference type="InterPro" id="IPR051619">
    <property type="entry name" value="TypeII_TA_RNase_PINc/VapC"/>
</dbReference>
<dbReference type="SUPFAM" id="SSF88723">
    <property type="entry name" value="PIN domain-like"/>
    <property type="match status" value="1"/>
</dbReference>
<dbReference type="OrthoDB" id="4377304at2"/>
<keyword evidence="3" id="KW-1185">Reference proteome</keyword>
<dbReference type="Proteomes" id="UP000092482">
    <property type="component" value="Chromosome"/>
</dbReference>
<dbReference type="RefSeq" id="WP_066639769.1">
    <property type="nucleotide sequence ID" value="NZ_CP014989.1"/>
</dbReference>
<accession>A0A1B1NDD6</accession>
<dbReference type="KEGG" id="serj:SGUI_2062"/>
<dbReference type="EMBL" id="CP014989">
    <property type="protein sequence ID" value="ANS79458.1"/>
    <property type="molecule type" value="Genomic_DNA"/>
</dbReference>
<sequence>MIVVDCSLVADLLVRPTSLTHVPADAEWLAPALLETEIVSVVRGLLLGGDVGPAVARAVLEDYMDLGIEIVPSTPELRSRMLDLAHNFSAYDASYVALAEGLDAQLWTRDRPLARAAQHVVDCVLA</sequence>
<dbReference type="AlphaFoldDB" id="A0A1B1NDD6"/>
<dbReference type="PANTHER" id="PTHR35901">
    <property type="entry name" value="RIBONUCLEASE VAPC3"/>
    <property type="match status" value="1"/>
</dbReference>
<dbReference type="STRING" id="1758689.SGUI_2062"/>
<keyword evidence="1" id="KW-0460">Magnesium</keyword>